<evidence type="ECO:0000313" key="1">
    <source>
        <dbReference type="EMBL" id="JAD83868.1"/>
    </source>
</evidence>
<accession>A0A0A9DB00</accession>
<reference evidence="1" key="1">
    <citation type="submission" date="2014-09" db="EMBL/GenBank/DDBJ databases">
        <authorList>
            <person name="Magalhaes I.L.F."/>
            <person name="Oliveira U."/>
            <person name="Santos F.R."/>
            <person name="Vidigal T.H.D.A."/>
            <person name="Brescovit A.D."/>
            <person name="Santos A.J."/>
        </authorList>
    </citation>
    <scope>NUCLEOTIDE SEQUENCE</scope>
    <source>
        <tissue evidence="1">Shoot tissue taken approximately 20 cm above the soil surface</tissue>
    </source>
</reference>
<proteinExistence type="predicted"/>
<reference evidence="1" key="2">
    <citation type="journal article" date="2015" name="Data Brief">
        <title>Shoot transcriptome of the giant reed, Arundo donax.</title>
        <authorList>
            <person name="Barrero R.A."/>
            <person name="Guerrero F.D."/>
            <person name="Moolhuijzen P."/>
            <person name="Goolsby J.A."/>
            <person name="Tidwell J."/>
            <person name="Bellgard S.E."/>
            <person name="Bellgard M.I."/>
        </authorList>
    </citation>
    <scope>NUCLEOTIDE SEQUENCE</scope>
    <source>
        <tissue evidence="1">Shoot tissue taken approximately 20 cm above the soil surface</tissue>
    </source>
</reference>
<organism evidence="1">
    <name type="scientific">Arundo donax</name>
    <name type="common">Giant reed</name>
    <name type="synonym">Donax arundinaceus</name>
    <dbReference type="NCBI Taxonomy" id="35708"/>
    <lineage>
        <taxon>Eukaryota</taxon>
        <taxon>Viridiplantae</taxon>
        <taxon>Streptophyta</taxon>
        <taxon>Embryophyta</taxon>
        <taxon>Tracheophyta</taxon>
        <taxon>Spermatophyta</taxon>
        <taxon>Magnoliopsida</taxon>
        <taxon>Liliopsida</taxon>
        <taxon>Poales</taxon>
        <taxon>Poaceae</taxon>
        <taxon>PACMAD clade</taxon>
        <taxon>Arundinoideae</taxon>
        <taxon>Arundineae</taxon>
        <taxon>Arundo</taxon>
    </lineage>
</organism>
<protein>
    <submittedName>
        <fullName evidence="1">Uncharacterized protein</fullName>
    </submittedName>
</protein>
<dbReference type="EMBL" id="GBRH01214027">
    <property type="protein sequence ID" value="JAD83868.1"/>
    <property type="molecule type" value="Transcribed_RNA"/>
</dbReference>
<name>A0A0A9DB00_ARUDO</name>
<sequence>MPNGGALPNLTAVGAEKAWADIPCTPLPGCAMPTQSAAAAETLGGGCQDGLCSAALMARADATPVSSSVKDAACVEVLATVTSLSRAPPRLSERESESSDPLLVSDVLLPADLLPCSSFTLPAASGSGTAAKAAGSSSGSFSMAAEAALMSHSMALLGWS</sequence>
<dbReference type="AlphaFoldDB" id="A0A0A9DB00"/>